<reference evidence="2" key="1">
    <citation type="submission" date="2021-04" db="EMBL/GenBank/DDBJ databases">
        <title>Draft genome sequence data of methanotrophic Methylovulum sp. strain S1L and Methylomonas sp. strain S2AM isolated from boreal lake water columns.</title>
        <authorList>
            <person name="Rissanen A.J."/>
            <person name="Mangayil R."/>
            <person name="Svenning M.M."/>
            <person name="Khanongnuch R."/>
        </authorList>
    </citation>
    <scope>NUCLEOTIDE SEQUENCE</scope>
    <source>
        <strain evidence="2">S2AM</strain>
    </source>
</reference>
<protein>
    <submittedName>
        <fullName evidence="2">DUF5615 family PIN-like protein</fullName>
    </submittedName>
</protein>
<accession>A0A975MR17</accession>
<gene>
    <name evidence="2" type="ORF">KEF85_07180</name>
</gene>
<dbReference type="AlphaFoldDB" id="A0A975MR17"/>
<evidence type="ECO:0000259" key="1">
    <source>
        <dbReference type="Pfam" id="PF18480"/>
    </source>
</evidence>
<dbReference type="InterPro" id="IPR041049">
    <property type="entry name" value="DUF5615"/>
</dbReference>
<dbReference type="Proteomes" id="UP000676649">
    <property type="component" value="Chromosome"/>
</dbReference>
<proteinExistence type="predicted"/>
<sequence>MKLIVDMNLSPRWAGWLVNAGIEAAHWSELGANNAPDSEIMTYASLNDYVVLTHDLDFSAILAATHGKKPSVVQIRADDVSPDVIGLQVIAALGQMVSELEAGALLTIDPNRTRMRLLPLTWSLD</sequence>
<feature type="domain" description="DUF5615" evidence="1">
    <location>
        <begin position="1"/>
        <end position="109"/>
    </location>
</feature>
<organism evidence="2 3">
    <name type="scientific">Methylomonas paludis</name>
    <dbReference type="NCBI Taxonomy" id="1173101"/>
    <lineage>
        <taxon>Bacteria</taxon>
        <taxon>Pseudomonadati</taxon>
        <taxon>Pseudomonadota</taxon>
        <taxon>Gammaproteobacteria</taxon>
        <taxon>Methylococcales</taxon>
        <taxon>Methylococcaceae</taxon>
        <taxon>Methylomonas</taxon>
    </lineage>
</organism>
<dbReference type="RefSeq" id="WP_215584508.1">
    <property type="nucleotide sequence ID" value="NZ_CP073754.1"/>
</dbReference>
<evidence type="ECO:0000313" key="2">
    <source>
        <dbReference type="EMBL" id="QWF72225.1"/>
    </source>
</evidence>
<dbReference type="Pfam" id="PF18480">
    <property type="entry name" value="DUF5615"/>
    <property type="match status" value="1"/>
</dbReference>
<keyword evidence="3" id="KW-1185">Reference proteome</keyword>
<dbReference type="EMBL" id="CP073754">
    <property type="protein sequence ID" value="QWF72225.1"/>
    <property type="molecule type" value="Genomic_DNA"/>
</dbReference>
<evidence type="ECO:0000313" key="3">
    <source>
        <dbReference type="Proteomes" id="UP000676649"/>
    </source>
</evidence>
<dbReference type="KEGG" id="mpad:KEF85_07180"/>
<name>A0A975MR17_9GAMM</name>